<comment type="caution">
    <text evidence="1">The sequence shown here is derived from an EMBL/GenBank/DDBJ whole genome shotgun (WGS) entry which is preliminary data.</text>
</comment>
<dbReference type="AlphaFoldDB" id="A0A1Q8QNP4"/>
<dbReference type="EMBL" id="MLBF01000037">
    <property type="protein sequence ID" value="OLN28957.1"/>
    <property type="molecule type" value="Genomic_DNA"/>
</dbReference>
<organism evidence="1 2">
    <name type="scientific">Desulfosporosinus metallidurans</name>
    <dbReference type="NCBI Taxonomy" id="1888891"/>
    <lineage>
        <taxon>Bacteria</taxon>
        <taxon>Bacillati</taxon>
        <taxon>Bacillota</taxon>
        <taxon>Clostridia</taxon>
        <taxon>Eubacteriales</taxon>
        <taxon>Desulfitobacteriaceae</taxon>
        <taxon>Desulfosporosinus</taxon>
    </lineage>
</organism>
<reference evidence="1 2" key="1">
    <citation type="submission" date="2016-09" db="EMBL/GenBank/DDBJ databases">
        <title>Complete genome of Desulfosporosinus sp. OL.</title>
        <authorList>
            <person name="Mardanov A."/>
            <person name="Beletsky A."/>
            <person name="Panova A."/>
            <person name="Karnachuk O."/>
            <person name="Ravin N."/>
        </authorList>
    </citation>
    <scope>NUCLEOTIDE SEQUENCE [LARGE SCALE GENOMIC DNA]</scope>
    <source>
        <strain evidence="1 2">OL</strain>
    </source>
</reference>
<protein>
    <submittedName>
        <fullName evidence="1">Uncharacterized protein</fullName>
    </submittedName>
</protein>
<sequence length="39" mass="4450">MSGMPRKYDIVFVAIAIDIIRSWGDVITNDYREFNAKSG</sequence>
<dbReference type="STRING" id="1888891.DSOL_3768"/>
<gene>
    <name evidence="1" type="ORF">DSOL_3768</name>
</gene>
<name>A0A1Q8QNP4_9FIRM</name>
<proteinExistence type="predicted"/>
<evidence type="ECO:0000313" key="2">
    <source>
        <dbReference type="Proteomes" id="UP000186102"/>
    </source>
</evidence>
<accession>A0A1Q8QNP4</accession>
<dbReference type="Proteomes" id="UP000186102">
    <property type="component" value="Unassembled WGS sequence"/>
</dbReference>
<keyword evidence="2" id="KW-1185">Reference proteome</keyword>
<evidence type="ECO:0000313" key="1">
    <source>
        <dbReference type="EMBL" id="OLN28957.1"/>
    </source>
</evidence>